<evidence type="ECO:0000256" key="1">
    <source>
        <dbReference type="ARBA" id="ARBA00008416"/>
    </source>
</evidence>
<dbReference type="Proteomes" id="UP000813461">
    <property type="component" value="Unassembled WGS sequence"/>
</dbReference>
<dbReference type="SUPFAM" id="SSF51182">
    <property type="entry name" value="RmlC-like cupins"/>
    <property type="match status" value="1"/>
</dbReference>
<dbReference type="OrthoDB" id="198735at2759"/>
<dbReference type="AlphaFoldDB" id="A0A8K0R102"/>
<dbReference type="Pfam" id="PF05726">
    <property type="entry name" value="Pirin_C"/>
    <property type="match status" value="1"/>
</dbReference>
<protein>
    <submittedName>
        <fullName evidence="7">RmlC-like cupin domain-containing protein</fullName>
    </submittedName>
</protein>
<reference evidence="7" key="1">
    <citation type="journal article" date="2021" name="Nat. Commun.">
        <title>Genetic determinants of endophytism in the Arabidopsis root mycobiome.</title>
        <authorList>
            <person name="Mesny F."/>
            <person name="Miyauchi S."/>
            <person name="Thiergart T."/>
            <person name="Pickel B."/>
            <person name="Atanasova L."/>
            <person name="Karlsson M."/>
            <person name="Huettel B."/>
            <person name="Barry K.W."/>
            <person name="Haridas S."/>
            <person name="Chen C."/>
            <person name="Bauer D."/>
            <person name="Andreopoulos W."/>
            <person name="Pangilinan J."/>
            <person name="LaButti K."/>
            <person name="Riley R."/>
            <person name="Lipzen A."/>
            <person name="Clum A."/>
            <person name="Drula E."/>
            <person name="Henrissat B."/>
            <person name="Kohler A."/>
            <person name="Grigoriev I.V."/>
            <person name="Martin F.M."/>
            <person name="Hacquard S."/>
        </authorList>
    </citation>
    <scope>NUCLEOTIDE SEQUENCE</scope>
    <source>
        <strain evidence="7">MPI-SDFR-AT-0120</strain>
    </source>
</reference>
<feature type="binding site" evidence="2">
    <location>
        <position position="87"/>
    </location>
    <ligand>
        <name>Fe cation</name>
        <dbReference type="ChEBI" id="CHEBI:24875"/>
    </ligand>
</feature>
<dbReference type="InterPro" id="IPR008778">
    <property type="entry name" value="Pirin_C_dom"/>
</dbReference>
<dbReference type="PANTHER" id="PTHR13903:SF8">
    <property type="entry name" value="PIRIN"/>
    <property type="match status" value="1"/>
</dbReference>
<feature type="domain" description="Pirin N-terminal" evidence="5">
    <location>
        <begin position="52"/>
        <end position="149"/>
    </location>
</feature>
<dbReference type="CDD" id="cd02909">
    <property type="entry name" value="cupin_pirin_N"/>
    <property type="match status" value="1"/>
</dbReference>
<dbReference type="Gene3D" id="2.60.120.10">
    <property type="entry name" value="Jelly Rolls"/>
    <property type="match status" value="2"/>
</dbReference>
<feature type="binding site" evidence="2">
    <location>
        <position position="85"/>
    </location>
    <ligand>
        <name>Fe cation</name>
        <dbReference type="ChEBI" id="CHEBI:24875"/>
    </ligand>
</feature>
<evidence type="ECO:0000256" key="3">
    <source>
        <dbReference type="RuleBase" id="RU003457"/>
    </source>
</evidence>
<feature type="binding site" evidence="2">
    <location>
        <position position="129"/>
    </location>
    <ligand>
        <name>Fe cation</name>
        <dbReference type="ChEBI" id="CHEBI:24875"/>
    </ligand>
</feature>
<dbReference type="GO" id="GO:0046872">
    <property type="term" value="F:metal ion binding"/>
    <property type="evidence" value="ECO:0007669"/>
    <property type="project" value="UniProtKB-KW"/>
</dbReference>
<keyword evidence="2" id="KW-0479">Metal-binding</keyword>
<feature type="domain" description="Pirin C-terminal" evidence="6">
    <location>
        <begin position="206"/>
        <end position="308"/>
    </location>
</feature>
<evidence type="ECO:0000259" key="6">
    <source>
        <dbReference type="Pfam" id="PF05726"/>
    </source>
</evidence>
<proteinExistence type="inferred from homology"/>
<keyword evidence="2" id="KW-0408">Iron</keyword>
<feature type="region of interest" description="Disordered" evidence="4">
    <location>
        <begin position="1"/>
        <end position="32"/>
    </location>
</feature>
<comment type="cofactor">
    <cofactor evidence="2">
        <name>Fe cation</name>
        <dbReference type="ChEBI" id="CHEBI:24875"/>
    </cofactor>
    <text evidence="2">Binds 1 Fe cation per subunit.</text>
</comment>
<evidence type="ECO:0000256" key="4">
    <source>
        <dbReference type="SAM" id="MobiDB-lite"/>
    </source>
</evidence>
<dbReference type="PANTHER" id="PTHR13903">
    <property type="entry name" value="PIRIN-RELATED"/>
    <property type="match status" value="1"/>
</dbReference>
<accession>A0A8K0R102</accession>
<dbReference type="EMBL" id="JAGMVJ010000017">
    <property type="protein sequence ID" value="KAH7078503.1"/>
    <property type="molecule type" value="Genomic_DNA"/>
</dbReference>
<organism evidence="7 8">
    <name type="scientific">Paraphoma chrysanthemicola</name>
    <dbReference type="NCBI Taxonomy" id="798071"/>
    <lineage>
        <taxon>Eukaryota</taxon>
        <taxon>Fungi</taxon>
        <taxon>Dikarya</taxon>
        <taxon>Ascomycota</taxon>
        <taxon>Pezizomycotina</taxon>
        <taxon>Dothideomycetes</taxon>
        <taxon>Pleosporomycetidae</taxon>
        <taxon>Pleosporales</taxon>
        <taxon>Pleosporineae</taxon>
        <taxon>Phaeosphaeriaceae</taxon>
        <taxon>Paraphoma</taxon>
    </lineage>
</organism>
<dbReference type="CDD" id="cd02247">
    <property type="entry name" value="cupin_pirin_C"/>
    <property type="match status" value="1"/>
</dbReference>
<name>A0A8K0R102_9PLEO</name>
<evidence type="ECO:0000256" key="2">
    <source>
        <dbReference type="PIRSR" id="PIRSR006232-1"/>
    </source>
</evidence>
<evidence type="ECO:0000313" key="8">
    <source>
        <dbReference type="Proteomes" id="UP000813461"/>
    </source>
</evidence>
<keyword evidence="8" id="KW-1185">Reference proteome</keyword>
<dbReference type="InterPro" id="IPR012093">
    <property type="entry name" value="Pirin"/>
</dbReference>
<evidence type="ECO:0000259" key="5">
    <source>
        <dbReference type="Pfam" id="PF02678"/>
    </source>
</evidence>
<evidence type="ECO:0000313" key="7">
    <source>
        <dbReference type="EMBL" id="KAH7078503.1"/>
    </source>
</evidence>
<dbReference type="InterPro" id="IPR003829">
    <property type="entry name" value="Pirin_N_dom"/>
</dbReference>
<sequence>MPHSFLPSFLKPSTAPKPPSSTISPSNLPTISPRKTARILPALATNEGAGATVHRAIGTPQLRHFSPFLMLDHAIIHTGQGFPDHPHRGQETISYILSGRLEHEDFAGHQGVLEAGDLQFMTAGRGIMHSEMPVPSHDGKPSEGLQVWVDLPAELKMCEPRYRDVRASEIKRVSADEGRVSVKIISGTSYGVESKHTDLSYTPVWYLDFVVHPGGRVMQAVPEGWNAFVYVLAGNVVVQGKSVEKRCIATLERDGDSFEGRVPEDATEDAHFVLIAGVPLEQPVVQHGPFVMTTREGVRQAVMDFVAHENGFERAKDWESQAEKRRKSLS</sequence>
<comment type="similarity">
    <text evidence="1 3">Belongs to the pirin family.</text>
</comment>
<comment type="caution">
    <text evidence="7">The sequence shown here is derived from an EMBL/GenBank/DDBJ whole genome shotgun (WGS) entry which is preliminary data.</text>
</comment>
<dbReference type="InterPro" id="IPR011051">
    <property type="entry name" value="RmlC_Cupin_sf"/>
</dbReference>
<dbReference type="Pfam" id="PF02678">
    <property type="entry name" value="Pirin"/>
    <property type="match status" value="1"/>
</dbReference>
<gene>
    <name evidence="7" type="ORF">FB567DRAFT_137279</name>
</gene>
<feature type="binding site" evidence="2">
    <location>
        <position position="131"/>
    </location>
    <ligand>
        <name>Fe cation</name>
        <dbReference type="ChEBI" id="CHEBI:24875"/>
    </ligand>
</feature>
<dbReference type="PIRSF" id="PIRSF006232">
    <property type="entry name" value="Pirin"/>
    <property type="match status" value="1"/>
</dbReference>
<dbReference type="InterPro" id="IPR014710">
    <property type="entry name" value="RmlC-like_jellyroll"/>
</dbReference>